<evidence type="ECO:0000313" key="2">
    <source>
        <dbReference type="Proteomes" id="UP000003340"/>
    </source>
</evidence>
<keyword evidence="2" id="KW-1185">Reference proteome</keyword>
<evidence type="ECO:0000313" key="1">
    <source>
        <dbReference type="EMBL" id="EEG31857.1"/>
    </source>
</evidence>
<sequence length="92" mass="10803">MTYMDNVEVIVEKEKYTRDGVHKGMQGWITEPENINGYWLVNFPQCGEKNDIATIPVRAEDMKVVKILDARVNERIKVQFEKKPDDLSDYRI</sequence>
<organism evidence="1 2">
    <name type="scientific">[Clostridium] methylpentosum DSM 5476</name>
    <dbReference type="NCBI Taxonomy" id="537013"/>
    <lineage>
        <taxon>Bacteria</taxon>
        <taxon>Bacillati</taxon>
        <taxon>Bacillota</taxon>
        <taxon>Clostridia</taxon>
        <taxon>Eubacteriales</taxon>
        <taxon>Oscillospiraceae</taxon>
        <taxon>Oscillospiraceae incertae sedis</taxon>
    </lineage>
</organism>
<protein>
    <submittedName>
        <fullName evidence="1">Uncharacterized protein</fullName>
    </submittedName>
</protein>
<dbReference type="EMBL" id="ACEC01000020">
    <property type="protein sequence ID" value="EEG31857.1"/>
    <property type="molecule type" value="Genomic_DNA"/>
</dbReference>
<gene>
    <name evidence="1" type="ORF">CLOSTMETH_00445</name>
</gene>
<proteinExistence type="predicted"/>
<reference evidence="1 2" key="1">
    <citation type="submission" date="2009-01" db="EMBL/GenBank/DDBJ databases">
        <authorList>
            <person name="Fulton L."/>
            <person name="Clifton S."/>
            <person name="Fulton B."/>
            <person name="Xu J."/>
            <person name="Minx P."/>
            <person name="Pepin K.H."/>
            <person name="Johnson M."/>
            <person name="Bhonagiri V."/>
            <person name="Nash W.E."/>
            <person name="Mardis E.R."/>
            <person name="Wilson R.K."/>
        </authorList>
    </citation>
    <scope>NUCLEOTIDE SEQUENCE [LARGE SCALE GENOMIC DNA]</scope>
    <source>
        <strain evidence="1 2">DSM 5476</strain>
    </source>
</reference>
<dbReference type="AlphaFoldDB" id="C0E9E7"/>
<dbReference type="eggNOG" id="ENOG5030TS5">
    <property type="taxonomic scope" value="Bacteria"/>
</dbReference>
<name>C0E9E7_9FIRM</name>
<dbReference type="Proteomes" id="UP000003340">
    <property type="component" value="Unassembled WGS sequence"/>
</dbReference>
<comment type="caution">
    <text evidence="1">The sequence shown here is derived from an EMBL/GenBank/DDBJ whole genome shotgun (WGS) entry which is preliminary data.</text>
</comment>
<accession>C0E9E7</accession>
<dbReference type="HOGENOM" id="CLU_160535_0_0_9"/>
<reference evidence="1 2" key="2">
    <citation type="submission" date="2009-02" db="EMBL/GenBank/DDBJ databases">
        <title>Draft genome sequence of Clostridium methylpentosum (DSM 5476).</title>
        <authorList>
            <person name="Sudarsanam P."/>
            <person name="Ley R."/>
            <person name="Guruge J."/>
            <person name="Turnbaugh P.J."/>
            <person name="Mahowald M."/>
            <person name="Liep D."/>
            <person name="Gordon J."/>
        </authorList>
    </citation>
    <scope>NUCLEOTIDE SEQUENCE [LARGE SCALE GENOMIC DNA]</scope>
    <source>
        <strain evidence="1 2">DSM 5476</strain>
    </source>
</reference>